<dbReference type="PROSITE" id="PS50011">
    <property type="entry name" value="PROTEIN_KINASE_DOM"/>
    <property type="match status" value="1"/>
</dbReference>
<evidence type="ECO:0000256" key="4">
    <source>
        <dbReference type="ARBA" id="ARBA00022741"/>
    </source>
</evidence>
<evidence type="ECO:0000256" key="7">
    <source>
        <dbReference type="ARBA" id="ARBA00047899"/>
    </source>
</evidence>
<organism evidence="10 11">
    <name type="scientific">Tritrichomonas musculus</name>
    <dbReference type="NCBI Taxonomy" id="1915356"/>
    <lineage>
        <taxon>Eukaryota</taxon>
        <taxon>Metamonada</taxon>
        <taxon>Parabasalia</taxon>
        <taxon>Tritrichomonadida</taxon>
        <taxon>Tritrichomonadidae</taxon>
        <taxon>Tritrichomonas</taxon>
    </lineage>
</organism>
<name>A0ABR2K1M4_9EUKA</name>
<comment type="catalytic activity">
    <reaction evidence="7">
        <text>L-threonyl-[protein] + ATP = O-phospho-L-threonyl-[protein] + ADP + H(+)</text>
        <dbReference type="Rhea" id="RHEA:46608"/>
        <dbReference type="Rhea" id="RHEA-COMP:11060"/>
        <dbReference type="Rhea" id="RHEA-COMP:11605"/>
        <dbReference type="ChEBI" id="CHEBI:15378"/>
        <dbReference type="ChEBI" id="CHEBI:30013"/>
        <dbReference type="ChEBI" id="CHEBI:30616"/>
        <dbReference type="ChEBI" id="CHEBI:61977"/>
        <dbReference type="ChEBI" id="CHEBI:456216"/>
        <dbReference type="EC" id="2.7.11.1"/>
    </reaction>
</comment>
<keyword evidence="6" id="KW-0067">ATP-binding</keyword>
<evidence type="ECO:0000256" key="2">
    <source>
        <dbReference type="ARBA" id="ARBA00022527"/>
    </source>
</evidence>
<evidence type="ECO:0000256" key="1">
    <source>
        <dbReference type="ARBA" id="ARBA00012513"/>
    </source>
</evidence>
<keyword evidence="3" id="KW-0808">Transferase</keyword>
<keyword evidence="5" id="KW-0418">Kinase</keyword>
<dbReference type="Proteomes" id="UP001470230">
    <property type="component" value="Unassembled WGS sequence"/>
</dbReference>
<dbReference type="InterPro" id="IPR000719">
    <property type="entry name" value="Prot_kinase_dom"/>
</dbReference>
<dbReference type="Gene3D" id="3.30.200.20">
    <property type="entry name" value="Phosphorylase Kinase, domain 1"/>
    <property type="match status" value="1"/>
</dbReference>
<comment type="caution">
    <text evidence="10">The sequence shown here is derived from an EMBL/GenBank/DDBJ whole genome shotgun (WGS) entry which is preliminary data.</text>
</comment>
<comment type="catalytic activity">
    <reaction evidence="8">
        <text>L-seryl-[protein] + ATP = O-phospho-L-seryl-[protein] + ADP + H(+)</text>
        <dbReference type="Rhea" id="RHEA:17989"/>
        <dbReference type="Rhea" id="RHEA-COMP:9863"/>
        <dbReference type="Rhea" id="RHEA-COMP:11604"/>
        <dbReference type="ChEBI" id="CHEBI:15378"/>
        <dbReference type="ChEBI" id="CHEBI:29999"/>
        <dbReference type="ChEBI" id="CHEBI:30616"/>
        <dbReference type="ChEBI" id="CHEBI:83421"/>
        <dbReference type="ChEBI" id="CHEBI:456216"/>
        <dbReference type="EC" id="2.7.11.1"/>
    </reaction>
</comment>
<evidence type="ECO:0000256" key="5">
    <source>
        <dbReference type="ARBA" id="ARBA00022777"/>
    </source>
</evidence>
<dbReference type="InterPro" id="IPR008271">
    <property type="entry name" value="Ser/Thr_kinase_AS"/>
</dbReference>
<sequence>MSKVTKSVPQKKSNKDPFSIANAYLENKFNPYHPNISRYYANVNLELGSSHWNYRDWNPVFGKIERYFLVEYMGSGRYSDVFMALQDKKKKCAAKLLKPVNTDRVRRELKVLTILRNGPNVLDLWDIVIDSKYGIPTMITEYVDNIDWRVLFSRLDLDGIRFYIYRLLQALDFTHKFGIMHRDVKPVNILCVDPKQELKLADWGLAEFYHPMRQYSASIGTRYYKTPETLLGYDLYDYSIDTWAAGVILLELLTLDIHIFDGDRFKCEQIDSIAKVVGGQAIVNWAKKYRKPIPPETAARLLKYPKIPFELLIPSTRKGFKDPDAIELVSRLLDVDHKRRISAEGALRSHFFDPIRNQVYLEIVKKK</sequence>
<dbReference type="Gene3D" id="1.10.510.10">
    <property type="entry name" value="Transferase(Phosphotransferase) domain 1"/>
    <property type="match status" value="1"/>
</dbReference>
<dbReference type="SUPFAM" id="SSF56112">
    <property type="entry name" value="Protein kinase-like (PK-like)"/>
    <property type="match status" value="1"/>
</dbReference>
<keyword evidence="11" id="KW-1185">Reference proteome</keyword>
<keyword evidence="4" id="KW-0547">Nucleotide-binding</keyword>
<proteinExistence type="predicted"/>
<evidence type="ECO:0000259" key="9">
    <source>
        <dbReference type="PROSITE" id="PS50011"/>
    </source>
</evidence>
<dbReference type="InterPro" id="IPR011009">
    <property type="entry name" value="Kinase-like_dom_sf"/>
</dbReference>
<dbReference type="PANTHER" id="PTHR24054:SF0">
    <property type="entry name" value="CASEIN KINASE II SUBUNIT ALPHA"/>
    <property type="match status" value="1"/>
</dbReference>
<evidence type="ECO:0000313" key="10">
    <source>
        <dbReference type="EMBL" id="KAK8884979.1"/>
    </source>
</evidence>
<evidence type="ECO:0000256" key="6">
    <source>
        <dbReference type="ARBA" id="ARBA00022840"/>
    </source>
</evidence>
<evidence type="ECO:0000313" key="11">
    <source>
        <dbReference type="Proteomes" id="UP001470230"/>
    </source>
</evidence>
<accession>A0ABR2K1M4</accession>
<dbReference type="SMART" id="SM00220">
    <property type="entry name" value="S_TKc"/>
    <property type="match status" value="1"/>
</dbReference>
<dbReference type="EMBL" id="JAPFFF010000008">
    <property type="protein sequence ID" value="KAK8884979.1"/>
    <property type="molecule type" value="Genomic_DNA"/>
</dbReference>
<dbReference type="InterPro" id="IPR045216">
    <property type="entry name" value="CK2_alpha"/>
</dbReference>
<dbReference type="Pfam" id="PF00069">
    <property type="entry name" value="Pkinase"/>
    <property type="match status" value="1"/>
</dbReference>
<keyword evidence="2" id="KW-0723">Serine/threonine-protein kinase</keyword>
<reference evidence="10 11" key="1">
    <citation type="submission" date="2024-04" db="EMBL/GenBank/DDBJ databases">
        <title>Tritrichomonas musculus Genome.</title>
        <authorList>
            <person name="Alves-Ferreira E."/>
            <person name="Grigg M."/>
            <person name="Lorenzi H."/>
            <person name="Galac M."/>
        </authorList>
    </citation>
    <scope>NUCLEOTIDE SEQUENCE [LARGE SCALE GENOMIC DNA]</scope>
    <source>
        <strain evidence="10 11">EAF2021</strain>
    </source>
</reference>
<dbReference type="PROSITE" id="PS00108">
    <property type="entry name" value="PROTEIN_KINASE_ST"/>
    <property type="match status" value="1"/>
</dbReference>
<gene>
    <name evidence="10" type="ORF">M9Y10_044106</name>
</gene>
<dbReference type="PANTHER" id="PTHR24054">
    <property type="entry name" value="CASEIN KINASE II SUBUNIT ALPHA"/>
    <property type="match status" value="1"/>
</dbReference>
<evidence type="ECO:0000256" key="8">
    <source>
        <dbReference type="ARBA" id="ARBA00048679"/>
    </source>
</evidence>
<dbReference type="CDD" id="cd14132">
    <property type="entry name" value="STKc_CK2_alpha"/>
    <property type="match status" value="1"/>
</dbReference>
<feature type="domain" description="Protein kinase" evidence="9">
    <location>
        <begin position="67"/>
        <end position="352"/>
    </location>
</feature>
<protein>
    <recommendedName>
        <fullName evidence="1">non-specific serine/threonine protein kinase</fullName>
        <ecNumber evidence="1">2.7.11.1</ecNumber>
    </recommendedName>
</protein>
<evidence type="ECO:0000256" key="3">
    <source>
        <dbReference type="ARBA" id="ARBA00022679"/>
    </source>
</evidence>
<dbReference type="EC" id="2.7.11.1" evidence="1"/>